<keyword evidence="1 7" id="KW-0245">EGF-like domain</keyword>
<evidence type="ECO:0000313" key="9">
    <source>
        <dbReference type="EMBL" id="CAF4356072.1"/>
    </source>
</evidence>
<dbReference type="GO" id="GO:0005886">
    <property type="term" value="C:plasma membrane"/>
    <property type="evidence" value="ECO:0007669"/>
    <property type="project" value="TreeGrafter"/>
</dbReference>
<evidence type="ECO:0000256" key="6">
    <source>
        <dbReference type="ARBA" id="ARBA00023180"/>
    </source>
</evidence>
<comment type="caution">
    <text evidence="9">The sequence shown here is derived from an EMBL/GenBank/DDBJ whole genome shotgun (WGS) entry which is preliminary data.</text>
</comment>
<organism evidence="9 11">
    <name type="scientific">Rotaria socialis</name>
    <dbReference type="NCBI Taxonomy" id="392032"/>
    <lineage>
        <taxon>Eukaryota</taxon>
        <taxon>Metazoa</taxon>
        <taxon>Spiralia</taxon>
        <taxon>Gnathifera</taxon>
        <taxon>Rotifera</taxon>
        <taxon>Eurotatoria</taxon>
        <taxon>Bdelloidea</taxon>
        <taxon>Philodinida</taxon>
        <taxon>Philodinidae</taxon>
        <taxon>Rotaria</taxon>
    </lineage>
</organism>
<evidence type="ECO:0000256" key="2">
    <source>
        <dbReference type="ARBA" id="ARBA00022729"/>
    </source>
</evidence>
<dbReference type="GO" id="GO:0048589">
    <property type="term" value="P:developmental growth"/>
    <property type="evidence" value="ECO:0007669"/>
    <property type="project" value="UniProtKB-ARBA"/>
</dbReference>
<accession>A0A820LAJ3</accession>
<feature type="non-terminal residue" evidence="9">
    <location>
        <position position="95"/>
    </location>
</feature>
<dbReference type="SMART" id="SM00181">
    <property type="entry name" value="EGF"/>
    <property type="match status" value="2"/>
</dbReference>
<evidence type="ECO:0000259" key="8">
    <source>
        <dbReference type="PROSITE" id="PS50026"/>
    </source>
</evidence>
<dbReference type="EMBL" id="CAJOBO010001245">
    <property type="protein sequence ID" value="CAF4356072.1"/>
    <property type="molecule type" value="Genomic_DNA"/>
</dbReference>
<evidence type="ECO:0000256" key="5">
    <source>
        <dbReference type="ARBA" id="ARBA00023157"/>
    </source>
</evidence>
<keyword evidence="3" id="KW-0677">Repeat</keyword>
<dbReference type="PROSITE" id="PS01186">
    <property type="entry name" value="EGF_2"/>
    <property type="match status" value="2"/>
</dbReference>
<evidence type="ECO:0000256" key="4">
    <source>
        <dbReference type="ARBA" id="ARBA00022837"/>
    </source>
</evidence>
<dbReference type="Gene3D" id="2.10.25.10">
    <property type="entry name" value="Laminin"/>
    <property type="match status" value="2"/>
</dbReference>
<dbReference type="AlphaFoldDB" id="A0A820LAJ3"/>
<feature type="disulfide bond" evidence="7">
    <location>
        <begin position="80"/>
        <end position="89"/>
    </location>
</feature>
<feature type="domain" description="EGF-like" evidence="8">
    <location>
        <begin position="6"/>
        <end position="43"/>
    </location>
</feature>
<dbReference type="PROSITE" id="PS50026">
    <property type="entry name" value="EGF_3"/>
    <property type="match status" value="2"/>
</dbReference>
<dbReference type="Pfam" id="PF00008">
    <property type="entry name" value="EGF"/>
    <property type="match status" value="2"/>
</dbReference>
<feature type="disulfide bond" evidence="7">
    <location>
        <begin position="33"/>
        <end position="42"/>
    </location>
</feature>
<dbReference type="FunFam" id="2.10.25.10:FF:000508">
    <property type="entry name" value="Eyes shut homolog"/>
    <property type="match status" value="1"/>
</dbReference>
<dbReference type="InterPro" id="IPR051355">
    <property type="entry name" value="Notch/Slit_guidance"/>
</dbReference>
<dbReference type="SUPFAM" id="SSF57196">
    <property type="entry name" value="EGF/Laminin"/>
    <property type="match status" value="2"/>
</dbReference>
<dbReference type="PANTHER" id="PTHR45836">
    <property type="entry name" value="SLIT HOMOLOG"/>
    <property type="match status" value="1"/>
</dbReference>
<dbReference type="PROSITE" id="PS00022">
    <property type="entry name" value="EGF_1"/>
    <property type="match status" value="2"/>
</dbReference>
<evidence type="ECO:0000313" key="11">
    <source>
        <dbReference type="Proteomes" id="UP000663851"/>
    </source>
</evidence>
<keyword evidence="6" id="KW-0325">Glycoprotein</keyword>
<sequence length="95" mass="9583">TPGGAGSNACQNNRCTNGGSCAVVPGGGYRCLCRAGFTGIYCDISFTAPGGSQLTACLNNRCENGASCENVPGGGYHCICRPGFIGQFCAYQISG</sequence>
<reference evidence="9" key="1">
    <citation type="submission" date="2021-02" db="EMBL/GenBank/DDBJ databases">
        <authorList>
            <person name="Nowell W R."/>
        </authorList>
    </citation>
    <scope>NUCLEOTIDE SEQUENCE</scope>
</reference>
<proteinExistence type="predicted"/>
<dbReference type="GO" id="GO:0043235">
    <property type="term" value="C:receptor complex"/>
    <property type="evidence" value="ECO:0007669"/>
    <property type="project" value="TreeGrafter"/>
</dbReference>
<feature type="domain" description="EGF-like" evidence="8">
    <location>
        <begin position="53"/>
        <end position="90"/>
    </location>
</feature>
<dbReference type="GO" id="GO:0009986">
    <property type="term" value="C:cell surface"/>
    <property type="evidence" value="ECO:0007669"/>
    <property type="project" value="TreeGrafter"/>
</dbReference>
<dbReference type="Proteomes" id="UP000663848">
    <property type="component" value="Unassembled WGS sequence"/>
</dbReference>
<dbReference type="Proteomes" id="UP000663851">
    <property type="component" value="Unassembled WGS sequence"/>
</dbReference>
<dbReference type="EMBL" id="CAJOBR010011661">
    <property type="protein sequence ID" value="CAF4903436.1"/>
    <property type="molecule type" value="Genomic_DNA"/>
</dbReference>
<evidence type="ECO:0000256" key="1">
    <source>
        <dbReference type="ARBA" id="ARBA00022536"/>
    </source>
</evidence>
<evidence type="ECO:0000256" key="3">
    <source>
        <dbReference type="ARBA" id="ARBA00022737"/>
    </source>
</evidence>
<name>A0A820LAJ3_9BILA</name>
<dbReference type="InterPro" id="IPR000742">
    <property type="entry name" value="EGF"/>
</dbReference>
<dbReference type="FunFam" id="2.10.25.10:FF:000095">
    <property type="entry name" value="Notch, isoform B"/>
    <property type="match status" value="1"/>
</dbReference>
<keyword evidence="4" id="KW-0106">Calcium</keyword>
<dbReference type="GO" id="GO:0007411">
    <property type="term" value="P:axon guidance"/>
    <property type="evidence" value="ECO:0007669"/>
    <property type="project" value="TreeGrafter"/>
</dbReference>
<evidence type="ECO:0000256" key="7">
    <source>
        <dbReference type="PROSITE-ProRule" id="PRU00076"/>
    </source>
</evidence>
<comment type="caution">
    <text evidence="7">Lacks conserved residue(s) required for the propagation of feature annotation.</text>
</comment>
<protein>
    <recommendedName>
        <fullName evidence="8">EGF-like domain-containing protein</fullName>
    </recommendedName>
</protein>
<evidence type="ECO:0000313" key="10">
    <source>
        <dbReference type="EMBL" id="CAF4903436.1"/>
    </source>
</evidence>
<dbReference type="GO" id="GO:0007219">
    <property type="term" value="P:Notch signaling pathway"/>
    <property type="evidence" value="ECO:0007669"/>
    <property type="project" value="TreeGrafter"/>
</dbReference>
<gene>
    <name evidence="9" type="ORF">HFQ381_LOCUS17071</name>
    <name evidence="10" type="ORF">QYT958_LOCUS30867</name>
</gene>
<keyword evidence="2" id="KW-0732">Signal</keyword>
<dbReference type="CDD" id="cd00054">
    <property type="entry name" value="EGF_CA"/>
    <property type="match status" value="1"/>
</dbReference>
<keyword evidence="5 7" id="KW-1015">Disulfide bond</keyword>
<dbReference type="PANTHER" id="PTHR45836:SF23">
    <property type="entry name" value="NEUROGENIC LOCUS NOTCH HOMOLOG PROTEIN 1"/>
    <property type="match status" value="1"/>
</dbReference>